<evidence type="ECO:0000313" key="1">
    <source>
        <dbReference type="EMBL" id="KKK73629.1"/>
    </source>
</evidence>
<comment type="caution">
    <text evidence="1">The sequence shown here is derived from an EMBL/GenBank/DDBJ whole genome shotgun (WGS) entry which is preliminary data.</text>
</comment>
<sequence length="45" mass="5577">MRKKKAPNREEVKGRLWMTQFVWDGLAWARKRRLFRRAVFWSLLG</sequence>
<name>A0A0F9A4W8_9ZZZZ</name>
<feature type="non-terminal residue" evidence="1">
    <location>
        <position position="45"/>
    </location>
</feature>
<proteinExistence type="predicted"/>
<organism evidence="1">
    <name type="scientific">marine sediment metagenome</name>
    <dbReference type="NCBI Taxonomy" id="412755"/>
    <lineage>
        <taxon>unclassified sequences</taxon>
        <taxon>metagenomes</taxon>
        <taxon>ecological metagenomes</taxon>
    </lineage>
</organism>
<protein>
    <submittedName>
        <fullName evidence="1">Uncharacterized protein</fullName>
    </submittedName>
</protein>
<accession>A0A0F9A4W8</accession>
<gene>
    <name evidence="1" type="ORF">LCGC14_2891950</name>
</gene>
<reference evidence="1" key="1">
    <citation type="journal article" date="2015" name="Nature">
        <title>Complex archaea that bridge the gap between prokaryotes and eukaryotes.</title>
        <authorList>
            <person name="Spang A."/>
            <person name="Saw J.H."/>
            <person name="Jorgensen S.L."/>
            <person name="Zaremba-Niedzwiedzka K."/>
            <person name="Martijn J."/>
            <person name="Lind A.E."/>
            <person name="van Eijk R."/>
            <person name="Schleper C."/>
            <person name="Guy L."/>
            <person name="Ettema T.J."/>
        </authorList>
    </citation>
    <scope>NUCLEOTIDE SEQUENCE</scope>
</reference>
<dbReference type="AlphaFoldDB" id="A0A0F9A4W8"/>
<dbReference type="EMBL" id="LAZR01056701">
    <property type="protein sequence ID" value="KKK73629.1"/>
    <property type="molecule type" value="Genomic_DNA"/>
</dbReference>